<proteinExistence type="predicted"/>
<dbReference type="Proteomes" id="UP000218418">
    <property type="component" value="Chromosome"/>
</dbReference>
<evidence type="ECO:0000313" key="2">
    <source>
        <dbReference type="Proteomes" id="UP000218418"/>
    </source>
</evidence>
<dbReference type="AlphaFoldDB" id="A0A1Z4LY55"/>
<organism evidence="1 2">
    <name type="scientific">Calothrix parasitica NIES-267</name>
    <dbReference type="NCBI Taxonomy" id="1973488"/>
    <lineage>
        <taxon>Bacteria</taxon>
        <taxon>Bacillati</taxon>
        <taxon>Cyanobacteriota</taxon>
        <taxon>Cyanophyceae</taxon>
        <taxon>Nostocales</taxon>
        <taxon>Calotrichaceae</taxon>
        <taxon>Calothrix</taxon>
    </lineage>
</organism>
<protein>
    <submittedName>
        <fullName evidence="1">Uncharacterized protein</fullName>
    </submittedName>
</protein>
<dbReference type="EMBL" id="AP018227">
    <property type="protein sequence ID" value="BAY86164.1"/>
    <property type="molecule type" value="Genomic_DNA"/>
</dbReference>
<sequence>MVSTTNVSTYELLVKPIIDSPSSPNRTVIQGYFLTISNPGFSNLKIRLTFKARTPDFNSSPIVAFWDVGGTNSPLTPTFNLPCVRTYTFDLPALDTGLFLLLPDVTQSSVITNRNTEIRGYVRLSIDSASGGTNNQRTLLLSAQQRGSFLPQGSINPPAAGDFDQLAYDLPLATGGSEVTLETNLISATTTVSLPNRDRILKAIEASPSFLSDITNEPLAQKVAELSIEEQQRMLYVLLERFMEKDELTSSENRIEAQANGNLADDVSEIIEADALNS</sequence>
<keyword evidence="2" id="KW-1185">Reference proteome</keyword>
<reference evidence="1 2" key="1">
    <citation type="submission" date="2017-06" db="EMBL/GenBank/DDBJ databases">
        <title>Genome sequencing of cyanobaciteial culture collection at National Institute for Environmental Studies (NIES).</title>
        <authorList>
            <person name="Hirose Y."/>
            <person name="Shimura Y."/>
            <person name="Fujisawa T."/>
            <person name="Nakamura Y."/>
            <person name="Kawachi M."/>
        </authorList>
    </citation>
    <scope>NUCLEOTIDE SEQUENCE [LARGE SCALE GENOMIC DNA]</scope>
    <source>
        <strain evidence="1 2">NIES-267</strain>
    </source>
</reference>
<evidence type="ECO:0000313" key="1">
    <source>
        <dbReference type="EMBL" id="BAY86164.1"/>
    </source>
</evidence>
<dbReference type="OrthoDB" id="447089at2"/>
<gene>
    <name evidence="1" type="ORF">NIES267_56700</name>
</gene>
<accession>A0A1Z4LY55</accession>
<name>A0A1Z4LY55_9CYAN</name>